<keyword evidence="3" id="KW-0597">Phosphoprotein</keyword>
<dbReference type="SUPFAM" id="SSF52777">
    <property type="entry name" value="CoA-dependent acyltransferases"/>
    <property type="match status" value="1"/>
</dbReference>
<dbReference type="Pfam" id="PF00550">
    <property type="entry name" value="PP-binding"/>
    <property type="match status" value="1"/>
</dbReference>
<dbReference type="InterPro" id="IPR042099">
    <property type="entry name" value="ANL_N_sf"/>
</dbReference>
<dbReference type="PROSITE" id="PS00455">
    <property type="entry name" value="AMP_BINDING"/>
    <property type="match status" value="1"/>
</dbReference>
<dbReference type="GO" id="GO:0043041">
    <property type="term" value="P:amino acid activation for nonribosomal peptide biosynthetic process"/>
    <property type="evidence" value="ECO:0007669"/>
    <property type="project" value="TreeGrafter"/>
</dbReference>
<dbReference type="Gene3D" id="3.40.50.1820">
    <property type="entry name" value="alpha/beta hydrolase"/>
    <property type="match status" value="1"/>
</dbReference>
<dbReference type="Pfam" id="PF13193">
    <property type="entry name" value="AMP-binding_C"/>
    <property type="match status" value="1"/>
</dbReference>
<dbReference type="SUPFAM" id="SSF56801">
    <property type="entry name" value="Acetyl-CoA synthetase-like"/>
    <property type="match status" value="1"/>
</dbReference>
<dbReference type="Pfam" id="PF00668">
    <property type="entry name" value="Condensation"/>
    <property type="match status" value="1"/>
</dbReference>
<dbReference type="Pfam" id="PF00501">
    <property type="entry name" value="AMP-binding"/>
    <property type="match status" value="1"/>
</dbReference>
<dbReference type="InterPro" id="IPR020806">
    <property type="entry name" value="PKS_PP-bd"/>
</dbReference>
<dbReference type="eggNOG" id="COG3319">
    <property type="taxonomic scope" value="Bacteria"/>
</dbReference>
<dbReference type="OrthoDB" id="9757559at2"/>
<dbReference type="InterPro" id="IPR036736">
    <property type="entry name" value="ACP-like_sf"/>
</dbReference>
<reference evidence="5 6" key="1">
    <citation type="journal article" date="2005" name="Nucleic Acids Res.">
        <title>Genomic blueprint of Hahella chejuensis, a marine microbe producing an algicidal agent.</title>
        <authorList>
            <person name="Jeong H."/>
            <person name="Yim J.H."/>
            <person name="Lee C."/>
            <person name="Choi S.-H."/>
            <person name="Park Y.K."/>
            <person name="Yoon S.H."/>
            <person name="Hur C.-G."/>
            <person name="Kang H.-Y."/>
            <person name="Kim D."/>
            <person name="Lee H.H."/>
            <person name="Park K.H."/>
            <person name="Park S.-H."/>
            <person name="Park H.-S."/>
            <person name="Lee H.K."/>
            <person name="Oh T.K."/>
            <person name="Kim J.F."/>
        </authorList>
    </citation>
    <scope>NUCLEOTIDE SEQUENCE [LARGE SCALE GENOMIC DNA]</scope>
    <source>
        <strain evidence="5 6">KCTC 2396</strain>
    </source>
</reference>
<dbReference type="KEGG" id="hch:HCH_02957"/>
<dbReference type="InterPro" id="IPR029058">
    <property type="entry name" value="AB_hydrolase_fold"/>
</dbReference>
<dbReference type="PANTHER" id="PTHR45527">
    <property type="entry name" value="NONRIBOSOMAL PEPTIDE SYNTHETASE"/>
    <property type="match status" value="1"/>
</dbReference>
<name>Q2SHZ6_HAHCH</name>
<proteinExistence type="predicted"/>
<feature type="domain" description="Carrier" evidence="4">
    <location>
        <begin position="783"/>
        <end position="858"/>
    </location>
</feature>
<dbReference type="PANTHER" id="PTHR45527:SF1">
    <property type="entry name" value="FATTY ACID SYNTHASE"/>
    <property type="match status" value="1"/>
</dbReference>
<dbReference type="Gene3D" id="1.10.1200.10">
    <property type="entry name" value="ACP-like"/>
    <property type="match status" value="1"/>
</dbReference>
<dbReference type="InterPro" id="IPR001242">
    <property type="entry name" value="Condensation_dom"/>
</dbReference>
<dbReference type="FunFam" id="3.40.50.980:FF:000001">
    <property type="entry name" value="Non-ribosomal peptide synthetase"/>
    <property type="match status" value="1"/>
</dbReference>
<dbReference type="SUPFAM" id="SSF47336">
    <property type="entry name" value="ACP-like"/>
    <property type="match status" value="1"/>
</dbReference>
<evidence type="ECO:0000259" key="4">
    <source>
        <dbReference type="PROSITE" id="PS50075"/>
    </source>
</evidence>
<dbReference type="AlphaFoldDB" id="Q2SHZ6"/>
<dbReference type="Gene3D" id="3.30.300.30">
    <property type="match status" value="1"/>
</dbReference>
<dbReference type="InterPro" id="IPR025110">
    <property type="entry name" value="AMP-bd_C"/>
</dbReference>
<evidence type="ECO:0000313" key="5">
    <source>
        <dbReference type="EMBL" id="ABC29728.1"/>
    </source>
</evidence>
<dbReference type="InterPro" id="IPR001031">
    <property type="entry name" value="Thioesterase"/>
</dbReference>
<dbReference type="EMBL" id="CP000155">
    <property type="protein sequence ID" value="ABC29728.1"/>
    <property type="molecule type" value="Genomic_DNA"/>
</dbReference>
<keyword evidence="2" id="KW-0596">Phosphopantetheine</keyword>
<dbReference type="InterPro" id="IPR020802">
    <property type="entry name" value="TesA-like"/>
</dbReference>
<gene>
    <name evidence="5" type="ordered locus">HCH_02957</name>
</gene>
<accession>Q2SHZ6</accession>
<comment type="cofactor">
    <cofactor evidence="1">
        <name>pantetheine 4'-phosphate</name>
        <dbReference type="ChEBI" id="CHEBI:47942"/>
    </cofactor>
</comment>
<dbReference type="NCBIfam" id="TIGR01733">
    <property type="entry name" value="AA-adenyl-dom"/>
    <property type="match status" value="1"/>
</dbReference>
<dbReference type="SUPFAM" id="SSF53474">
    <property type="entry name" value="alpha/beta-Hydrolases"/>
    <property type="match status" value="1"/>
</dbReference>
<dbReference type="PROSITE" id="PS50075">
    <property type="entry name" value="CARRIER"/>
    <property type="match status" value="1"/>
</dbReference>
<dbReference type="RefSeq" id="WP_011396797.1">
    <property type="nucleotide sequence ID" value="NC_007645.1"/>
</dbReference>
<evidence type="ECO:0000313" key="6">
    <source>
        <dbReference type="Proteomes" id="UP000000238"/>
    </source>
</evidence>
<evidence type="ECO:0000256" key="3">
    <source>
        <dbReference type="ARBA" id="ARBA00022553"/>
    </source>
</evidence>
<dbReference type="HOGENOM" id="CLU_000022_2_13_6"/>
<evidence type="ECO:0000256" key="1">
    <source>
        <dbReference type="ARBA" id="ARBA00001957"/>
    </source>
</evidence>
<dbReference type="ESTHER" id="hahch-q2shz6">
    <property type="family name" value="Thioesterase"/>
</dbReference>
<dbReference type="GO" id="GO:0005737">
    <property type="term" value="C:cytoplasm"/>
    <property type="evidence" value="ECO:0007669"/>
    <property type="project" value="TreeGrafter"/>
</dbReference>
<dbReference type="GO" id="GO:0031177">
    <property type="term" value="F:phosphopantetheine binding"/>
    <property type="evidence" value="ECO:0007669"/>
    <property type="project" value="InterPro"/>
</dbReference>
<keyword evidence="6" id="KW-1185">Reference proteome</keyword>
<dbReference type="STRING" id="349521.HCH_02957"/>
<dbReference type="Proteomes" id="UP000000238">
    <property type="component" value="Chromosome"/>
</dbReference>
<dbReference type="GO" id="GO:0044550">
    <property type="term" value="P:secondary metabolite biosynthetic process"/>
    <property type="evidence" value="ECO:0007669"/>
    <property type="project" value="TreeGrafter"/>
</dbReference>
<dbReference type="GO" id="GO:0003824">
    <property type="term" value="F:catalytic activity"/>
    <property type="evidence" value="ECO:0007669"/>
    <property type="project" value="InterPro"/>
</dbReference>
<dbReference type="FunFam" id="1.10.1200.10:FF:000005">
    <property type="entry name" value="Nonribosomal peptide synthetase 1"/>
    <property type="match status" value="1"/>
</dbReference>
<dbReference type="Gene3D" id="3.40.50.12780">
    <property type="entry name" value="N-terminal domain of ligase-like"/>
    <property type="match status" value="1"/>
</dbReference>
<dbReference type="InterPro" id="IPR010071">
    <property type="entry name" value="AA_adenyl_dom"/>
</dbReference>
<evidence type="ECO:0000256" key="2">
    <source>
        <dbReference type="ARBA" id="ARBA00022450"/>
    </source>
</evidence>
<dbReference type="SMART" id="SM00823">
    <property type="entry name" value="PKS_PP"/>
    <property type="match status" value="1"/>
</dbReference>
<dbReference type="Pfam" id="PF00975">
    <property type="entry name" value="Thioesterase"/>
    <property type="match status" value="1"/>
</dbReference>
<dbReference type="InterPro" id="IPR000873">
    <property type="entry name" value="AMP-dep_synth/lig_dom"/>
</dbReference>
<dbReference type="InterPro" id="IPR020845">
    <property type="entry name" value="AMP-binding_CS"/>
</dbReference>
<dbReference type="InterPro" id="IPR045851">
    <property type="entry name" value="AMP-bd_C_sf"/>
</dbReference>
<dbReference type="Gene3D" id="3.30.559.30">
    <property type="entry name" value="Nonribosomal peptide synthetase, condensation domain"/>
    <property type="match status" value="1"/>
</dbReference>
<protein>
    <submittedName>
        <fullName evidence="5">Non-ribosomal peptide synthetase modules and related protein</fullName>
    </submittedName>
</protein>
<dbReference type="eggNOG" id="COG1020">
    <property type="taxonomic scope" value="Bacteria"/>
</dbReference>
<dbReference type="InterPro" id="IPR009081">
    <property type="entry name" value="PP-bd_ACP"/>
</dbReference>
<sequence>MAQQESGFLLDANSLAARDYWRKSLTKAIGPSNLPRDYDLPHKGSKSYQIYGLTLDSHLYDLIMKVSKGGRFLIYTIATAGVQLCLQRYNQAFSSDGDNGGVETLVTGSPARREENGAEPGFINALPIINSIDPEASFKALLLQTRSQLLDAYQHQHYQWREMAEDFGLSWRHHCPLFDVAAHYDALHGELPANLNNDVTVSLLQRTGTLSFSIAYNESRFHLHRIELFAEHLQQVLTMALEQPDLPVKQLDMLTTRDWSLLASFNLTEQATHANANVLSQFREVVSRYGGHIALQTPGLQLCYRMLDEQSNQLARELQVSGLEKGGLVGVCCRPGCDMVIALLAALKAGGAFLPLDPDYPAERLRYMAEDSGCRLFLVEHPDVDAPFIEVLEDRGGSVIYLDDITSWRQQSSRPLDYAPAPDAAAYMIYTSGSTGAPKGVLLHHSGLINMLEAQIKAFRLRSDSRVLQVASFSFDAAVSEIFTALCAGARLILAPRDRIMPGPDLAQALQEFEITHITLTPSSLALLPEDSAPGLQTLVVAGEPCPADLVPKWSKGRLMINAYGPTEATVCATLGEVVYSGLPPDVGQPIQNMQCHVVDALDRPCPVGAPGELLISGVGLALGYHNRPELNATRFVELALPGLSAPRRYYRSGDRARWRPDGALDLLGRTDRQFKVRGFRIEAGELETQLLSREDIQQAAVVAQGEEADRRLLAYVVLARTANKGELQAEAILTYLRERLPPYMLPDLLVPLDALPLTPSGKTDYAALEGMHAAVSHNEFVAPRDDVELGVARIWERLLERSPVGVTDNFFALGGFSLLAVRLMSAIQQEFHIALPLTTLFQHPTVEKLAEQVRSARKAHPEDWSPLVTLTARGEHPPLFCVHPTGATVLCYYHLAASLGEARPFIGVQARGVEPEQLPFDNIPDMAAYYANALCERQPAGPFYLAGWSFGGVAVFEVARVLQGRGREIAFLGLLDAYAPDVFDGGFAAHDDAEIISSLLGGIADVDPDTLRGLSTEEQLQTAIQATREAQALPQGFSLEQARRILQVSKLNYHAVESYQPQPYNGKITLFRPLGEEQLAKSVCPDDPSLGWSKWAQRGVEVEYVPGRHQTMVQPPNVETLATRLLAHLQQAESFTPMTTERKEQTA</sequence>
<organism evidence="5 6">
    <name type="scientific">Hahella chejuensis (strain KCTC 2396)</name>
    <dbReference type="NCBI Taxonomy" id="349521"/>
    <lineage>
        <taxon>Bacteria</taxon>
        <taxon>Pseudomonadati</taxon>
        <taxon>Pseudomonadota</taxon>
        <taxon>Gammaproteobacteria</taxon>
        <taxon>Oceanospirillales</taxon>
        <taxon>Hahellaceae</taxon>
        <taxon>Hahella</taxon>
    </lineage>
</organism>
<dbReference type="SMART" id="SM00824">
    <property type="entry name" value="PKS_TE"/>
    <property type="match status" value="1"/>
</dbReference>